<feature type="binding site" evidence="5 7">
    <location>
        <position position="120"/>
    </location>
    <ligand>
        <name>Mn(2+)</name>
        <dbReference type="ChEBI" id="CHEBI:29035"/>
        <label>1</label>
    </ligand>
</feature>
<dbReference type="Pfam" id="PF00491">
    <property type="entry name" value="Arginase"/>
    <property type="match status" value="1"/>
</dbReference>
<dbReference type="Proteomes" id="UP000694480">
    <property type="component" value="Unassembled WGS sequence"/>
</dbReference>
<feature type="binding site" evidence="7">
    <location>
        <position position="147"/>
    </location>
    <ligand>
        <name>Mn(2+)</name>
        <dbReference type="ChEBI" id="CHEBI:29035"/>
        <label>1</label>
    </ligand>
</feature>
<dbReference type="GO" id="GO:0033389">
    <property type="term" value="P:putrescine biosynthetic process from arginine, via agmatine"/>
    <property type="evidence" value="ECO:0007669"/>
    <property type="project" value="TreeGrafter"/>
</dbReference>
<comment type="caution">
    <text evidence="9">The sequence shown here is derived from an EMBL/GenBank/DDBJ whole genome shotgun (WGS) entry which is preliminary data.</text>
</comment>
<evidence type="ECO:0000313" key="9">
    <source>
        <dbReference type="EMBL" id="MBF5027674.1"/>
    </source>
</evidence>
<dbReference type="EMBL" id="JADKYY010000009">
    <property type="protein sequence ID" value="MBF5027674.1"/>
    <property type="molecule type" value="Genomic_DNA"/>
</dbReference>
<feature type="binding site" evidence="5 7">
    <location>
        <position position="233"/>
    </location>
    <ligand>
        <name>Mn(2+)</name>
        <dbReference type="ChEBI" id="CHEBI:29035"/>
        <label>1</label>
    </ligand>
</feature>
<dbReference type="GO" id="GO:0019556">
    <property type="term" value="P:L-histidine catabolic process to glutamate and formamide"/>
    <property type="evidence" value="ECO:0007669"/>
    <property type="project" value="UniProtKB-UniRule"/>
</dbReference>
<keyword evidence="10" id="KW-1185">Reference proteome</keyword>
<keyword evidence="2 5" id="KW-0378">Hydrolase</keyword>
<dbReference type="InterPro" id="IPR006035">
    <property type="entry name" value="Ureohydrolase"/>
</dbReference>
<dbReference type="CDD" id="cd09988">
    <property type="entry name" value="Formimidoylglutamase"/>
    <property type="match status" value="1"/>
</dbReference>
<name>A0A930YWF6_9FLAO</name>
<dbReference type="Gene3D" id="3.40.800.10">
    <property type="entry name" value="Ureohydrolase domain"/>
    <property type="match status" value="1"/>
</dbReference>
<dbReference type="GO" id="GO:0050415">
    <property type="term" value="F:formimidoylglutamase activity"/>
    <property type="evidence" value="ECO:0007669"/>
    <property type="project" value="UniProtKB-UniRule"/>
</dbReference>
<dbReference type="HAMAP" id="MF_00737">
    <property type="entry name" value="Formimidoylglutam"/>
    <property type="match status" value="1"/>
</dbReference>
<evidence type="ECO:0000313" key="10">
    <source>
        <dbReference type="Proteomes" id="UP000694480"/>
    </source>
</evidence>
<evidence type="ECO:0000256" key="3">
    <source>
        <dbReference type="ARBA" id="ARBA00022808"/>
    </source>
</evidence>
<dbReference type="PANTHER" id="PTHR11358">
    <property type="entry name" value="ARGINASE/AGMATINASE"/>
    <property type="match status" value="1"/>
</dbReference>
<comment type="function">
    <text evidence="5">Catalyzes the conversion of N-formimidoyl-L-glutamate to L-glutamate and formamide.</text>
</comment>
<keyword evidence="3 5" id="KW-0369">Histidine metabolism</keyword>
<gene>
    <name evidence="5 9" type="primary">hutG</name>
    <name evidence="9" type="ORF">IC612_07670</name>
</gene>
<dbReference type="GO" id="GO:0030145">
    <property type="term" value="F:manganese ion binding"/>
    <property type="evidence" value="ECO:0007669"/>
    <property type="project" value="UniProtKB-UniRule"/>
</dbReference>
<dbReference type="PIRSF" id="PIRSF036979">
    <property type="entry name" value="Arginase"/>
    <property type="match status" value="1"/>
</dbReference>
<accession>A0A930YWF6</accession>
<evidence type="ECO:0000256" key="8">
    <source>
        <dbReference type="PROSITE-ProRule" id="PRU00742"/>
    </source>
</evidence>
<comment type="pathway">
    <text evidence="5">Amino-acid degradation; L-histidine degradation into L-glutamate; L-glutamate from N-formimidoyl-L-glutamate (hydrolase route): step 1/1.</text>
</comment>
<evidence type="ECO:0000256" key="6">
    <source>
        <dbReference type="NCBIfam" id="TIGR01227"/>
    </source>
</evidence>
<comment type="catalytic activity">
    <reaction evidence="5">
        <text>N-formimidoyl-L-glutamate + H2O = formamide + L-glutamate</text>
        <dbReference type="Rhea" id="RHEA:22492"/>
        <dbReference type="ChEBI" id="CHEBI:15377"/>
        <dbReference type="ChEBI" id="CHEBI:16397"/>
        <dbReference type="ChEBI" id="CHEBI:29985"/>
        <dbReference type="ChEBI" id="CHEBI:58928"/>
        <dbReference type="EC" id="3.5.3.8"/>
    </reaction>
</comment>
<keyword evidence="4 5" id="KW-0464">Manganese</keyword>
<dbReference type="NCBIfam" id="TIGR01227">
    <property type="entry name" value="hutG"/>
    <property type="match status" value="1"/>
</dbReference>
<dbReference type="InterPro" id="IPR005923">
    <property type="entry name" value="HutG"/>
</dbReference>
<keyword evidence="1 5" id="KW-0479">Metal-binding</keyword>
<comment type="cofactor">
    <cofactor evidence="5 7">
        <name>Mn(2+)</name>
        <dbReference type="ChEBI" id="CHEBI:29035"/>
    </cofactor>
    <text evidence="5 7">Binds 2 manganese ions per subunit.</text>
</comment>
<dbReference type="AlphaFoldDB" id="A0A930YWF6"/>
<organism evidence="9 10">
    <name type="scientific">Planobacterium oryzisoli</name>
    <dbReference type="NCBI Taxonomy" id="2771435"/>
    <lineage>
        <taxon>Bacteria</taxon>
        <taxon>Pseudomonadati</taxon>
        <taxon>Bacteroidota</taxon>
        <taxon>Flavobacteriia</taxon>
        <taxon>Flavobacteriales</taxon>
        <taxon>Weeksellaceae</taxon>
        <taxon>Chryseobacterium group</taxon>
        <taxon>Chryseobacterium</taxon>
    </lineage>
</organism>
<sequence length="304" mass="34280">MELRKIWTGRNDGEDILNRRLHQVIKYDDNFQPNSFVINGFAVDEGVRRNRGRIGARKGPDVIRSFLANFPVTQTQLELYDAGNIYCIDQDLETAQESLMRRVSDTIRQGCKSVVLGGGHELLWAHFNGLRTALPNQNIGIINIDAHFDNRPLPLGKSTSGTGFYQIAQIEPLNSLHIGIQRNSNTLALFDSAHQFNMEYILAEEVFYDNLPEIYQKVDLLVQRSDKLYLSVCMDVFNSSQAPGVSAPSFNGIFTDSTFMLLFRHILASSKLVAMDVAETNPDFDVDNRTARLAASLVNEWFMA</sequence>
<evidence type="ECO:0000256" key="2">
    <source>
        <dbReference type="ARBA" id="ARBA00022801"/>
    </source>
</evidence>
<dbReference type="PROSITE" id="PS51409">
    <property type="entry name" value="ARGINASE_2"/>
    <property type="match status" value="1"/>
</dbReference>
<reference evidence="9" key="1">
    <citation type="submission" date="2020-11" db="EMBL/GenBank/DDBJ databases">
        <title>Genome seq and assembly of Planobacterium sp.</title>
        <authorList>
            <person name="Chhetri G."/>
        </authorList>
    </citation>
    <scope>NUCLEOTIDE SEQUENCE</scope>
    <source>
        <strain evidence="9">GCR5</strain>
    </source>
</reference>
<comment type="similarity">
    <text evidence="5 8">Belongs to the arginase family.</text>
</comment>
<dbReference type="GO" id="GO:0008783">
    <property type="term" value="F:agmatinase activity"/>
    <property type="evidence" value="ECO:0007669"/>
    <property type="project" value="TreeGrafter"/>
</dbReference>
<dbReference type="PANTHER" id="PTHR11358:SF35">
    <property type="entry name" value="FORMIMIDOYLGLUTAMASE"/>
    <property type="match status" value="1"/>
</dbReference>
<feature type="binding site" evidence="5">
    <location>
        <position position="235"/>
    </location>
    <ligand>
        <name>Mn(2+)</name>
        <dbReference type="ChEBI" id="CHEBI:29035"/>
        <label>2</label>
    </ligand>
</feature>
<protein>
    <recommendedName>
        <fullName evidence="5 6">Formimidoylglutamase</fullName>
        <ecNumber evidence="5 6">3.5.3.8</ecNumber>
    </recommendedName>
    <alternativeName>
        <fullName evidence="5">Formiminoglutamase</fullName>
    </alternativeName>
    <alternativeName>
        <fullName evidence="5">Formiminoglutamate hydrolase</fullName>
    </alternativeName>
</protein>
<dbReference type="InterPro" id="IPR023696">
    <property type="entry name" value="Ureohydrolase_dom_sf"/>
</dbReference>
<proteinExistence type="inferred from homology"/>
<feature type="binding site" evidence="5">
    <location>
        <position position="233"/>
    </location>
    <ligand>
        <name>Mn(2+)</name>
        <dbReference type="ChEBI" id="CHEBI:29035"/>
        <label>2</label>
    </ligand>
</feature>
<dbReference type="EC" id="3.5.3.8" evidence="5 6"/>
<feature type="binding site" evidence="7">
    <location>
        <position position="235"/>
    </location>
    <ligand>
        <name>Mn(2+)</name>
        <dbReference type="ChEBI" id="CHEBI:29035"/>
        <label>1</label>
    </ligand>
</feature>
<feature type="binding site" evidence="5">
    <location>
        <position position="147"/>
    </location>
    <ligand>
        <name>Mn(2+)</name>
        <dbReference type="ChEBI" id="CHEBI:29035"/>
        <label>2</label>
    </ligand>
</feature>
<dbReference type="SUPFAM" id="SSF52768">
    <property type="entry name" value="Arginase/deacetylase"/>
    <property type="match status" value="1"/>
</dbReference>
<feature type="binding site" evidence="5 7">
    <location>
        <position position="145"/>
    </location>
    <ligand>
        <name>Mn(2+)</name>
        <dbReference type="ChEBI" id="CHEBI:29035"/>
        <label>1</label>
    </ligand>
</feature>
<evidence type="ECO:0000256" key="7">
    <source>
        <dbReference type="PIRSR" id="PIRSR036979-1"/>
    </source>
</evidence>
<evidence type="ECO:0000256" key="4">
    <source>
        <dbReference type="ARBA" id="ARBA00023211"/>
    </source>
</evidence>
<evidence type="ECO:0000256" key="1">
    <source>
        <dbReference type="ARBA" id="ARBA00022723"/>
    </source>
</evidence>
<evidence type="ECO:0000256" key="5">
    <source>
        <dbReference type="HAMAP-Rule" id="MF_00737"/>
    </source>
</evidence>
<feature type="binding site" evidence="5 7">
    <location>
        <position position="149"/>
    </location>
    <ligand>
        <name>Mn(2+)</name>
        <dbReference type="ChEBI" id="CHEBI:29035"/>
        <label>1</label>
    </ligand>
</feature>
<feature type="binding site" evidence="5">
    <location>
        <position position="145"/>
    </location>
    <ligand>
        <name>Mn(2+)</name>
        <dbReference type="ChEBI" id="CHEBI:29035"/>
        <label>2</label>
    </ligand>
</feature>
<dbReference type="RefSeq" id="WP_194739602.1">
    <property type="nucleotide sequence ID" value="NZ_JADKYY010000009.1"/>
</dbReference>